<keyword evidence="3" id="KW-0963">Cytoplasm</keyword>
<protein>
    <submittedName>
        <fullName evidence="9">Glutamate N-acetyltransferase @ N-acetylglutamate synthase</fullName>
        <ecNumber evidence="9">2.3.1.1</ecNumber>
        <ecNumber evidence="9">2.3.1.35</ecNumber>
    </submittedName>
</protein>
<evidence type="ECO:0000256" key="8">
    <source>
        <dbReference type="ARBA" id="ARBA00023315"/>
    </source>
</evidence>
<reference evidence="9" key="1">
    <citation type="submission" date="2018-06" db="EMBL/GenBank/DDBJ databases">
        <authorList>
            <person name="Zhirakovskaya E."/>
        </authorList>
    </citation>
    <scope>NUCLEOTIDE SEQUENCE</scope>
</reference>
<keyword evidence="8 9" id="KW-0012">Acyltransferase</keyword>
<dbReference type="PANTHER" id="PTHR23100">
    <property type="entry name" value="ARGININE BIOSYNTHESIS BIFUNCTIONAL PROTEIN ARGJ"/>
    <property type="match status" value="1"/>
</dbReference>
<keyword evidence="6 9" id="KW-0808">Transferase</keyword>
<evidence type="ECO:0000256" key="1">
    <source>
        <dbReference type="ARBA" id="ARBA00004496"/>
    </source>
</evidence>
<dbReference type="GO" id="GO:0006592">
    <property type="term" value="P:ornithine biosynthetic process"/>
    <property type="evidence" value="ECO:0007669"/>
    <property type="project" value="TreeGrafter"/>
</dbReference>
<dbReference type="GO" id="GO:0004042">
    <property type="term" value="F:L-glutamate N-acetyltransferase activity"/>
    <property type="evidence" value="ECO:0007669"/>
    <property type="project" value="TreeGrafter"/>
</dbReference>
<dbReference type="FunFam" id="3.10.20.340:FF:000003">
    <property type="entry name" value="Arginine biosynthesis bifunctional protein ArgJ"/>
    <property type="match status" value="1"/>
</dbReference>
<dbReference type="CDD" id="cd02152">
    <property type="entry name" value="OAT"/>
    <property type="match status" value="1"/>
</dbReference>
<dbReference type="InterPro" id="IPR042195">
    <property type="entry name" value="ArgJ_beta_C"/>
</dbReference>
<dbReference type="NCBIfam" id="TIGR00120">
    <property type="entry name" value="ArgJ"/>
    <property type="match status" value="1"/>
</dbReference>
<dbReference type="NCBIfam" id="NF003802">
    <property type="entry name" value="PRK05388.1"/>
    <property type="match status" value="1"/>
</dbReference>
<evidence type="ECO:0000313" key="9">
    <source>
        <dbReference type="EMBL" id="VAW03435.1"/>
    </source>
</evidence>
<dbReference type="Pfam" id="PF01960">
    <property type="entry name" value="ArgJ"/>
    <property type="match status" value="1"/>
</dbReference>
<evidence type="ECO:0000256" key="4">
    <source>
        <dbReference type="ARBA" id="ARBA00022571"/>
    </source>
</evidence>
<dbReference type="PANTHER" id="PTHR23100:SF0">
    <property type="entry name" value="ARGININE BIOSYNTHESIS BIFUNCTIONAL PROTEIN ARGJ, MITOCHONDRIAL"/>
    <property type="match status" value="1"/>
</dbReference>
<dbReference type="EC" id="2.3.1.35" evidence="9"/>
<keyword evidence="7" id="KW-0068">Autocatalytic cleavage</keyword>
<dbReference type="Gene3D" id="3.60.70.12">
    <property type="entry name" value="L-amino peptidase D-ALA esterase/amidase"/>
    <property type="match status" value="1"/>
</dbReference>
<name>A0A3B0SB19_9ZZZZ</name>
<gene>
    <name evidence="9" type="ORF">MNBD_ALPHA01-1767</name>
</gene>
<proteinExistence type="inferred from homology"/>
<dbReference type="FunFam" id="3.60.70.12:FF:000001">
    <property type="entry name" value="Arginine biosynthesis bifunctional protein ArgJ, chloroplastic"/>
    <property type="match status" value="1"/>
</dbReference>
<accession>A0A3B0SB19</accession>
<dbReference type="EC" id="2.3.1.1" evidence="9"/>
<evidence type="ECO:0000256" key="3">
    <source>
        <dbReference type="ARBA" id="ARBA00022490"/>
    </source>
</evidence>
<dbReference type="EMBL" id="UOEJ01000172">
    <property type="protein sequence ID" value="VAW03435.1"/>
    <property type="molecule type" value="Genomic_DNA"/>
</dbReference>
<dbReference type="GO" id="GO:0004358">
    <property type="term" value="F:L-glutamate N-acetyltransferase activity, acting on acetyl-L-ornithine as donor"/>
    <property type="evidence" value="ECO:0007669"/>
    <property type="project" value="UniProtKB-EC"/>
</dbReference>
<comment type="similarity">
    <text evidence="2">Belongs to the ArgJ family.</text>
</comment>
<comment type="subcellular location">
    <subcellularLocation>
        <location evidence="1">Cytoplasm</location>
    </subcellularLocation>
</comment>
<dbReference type="Gene3D" id="3.10.20.340">
    <property type="entry name" value="ArgJ beta chain, C-terminal domain"/>
    <property type="match status" value="1"/>
</dbReference>
<dbReference type="InterPro" id="IPR016117">
    <property type="entry name" value="ArgJ-like_dom_sf"/>
</dbReference>
<organism evidence="9">
    <name type="scientific">hydrothermal vent metagenome</name>
    <dbReference type="NCBI Taxonomy" id="652676"/>
    <lineage>
        <taxon>unclassified sequences</taxon>
        <taxon>metagenomes</taxon>
        <taxon>ecological metagenomes</taxon>
    </lineage>
</organism>
<evidence type="ECO:0000256" key="6">
    <source>
        <dbReference type="ARBA" id="ARBA00022679"/>
    </source>
</evidence>
<sequence>MKMATIDKISPLAPSGLPDFPEIDGVQLATAATGMKYHGRDDLLCVAFPGGATVAGVLTRSRTSSAPVALCRRNLATGQKARALLVNAGNANAFTGRAGDDAMTSTVRALATEVGCPVETVYISSTGVIGEVPDDRKINDHMTDIVRSLSPENWTAAARAILTTDTFAKGATRTVMINDVTVRINGIAKGSGMIAPDMATMLAYVFTDADLSQDILQAIVAESVDKSFNAITVDSDMSTSDTLLAFATGAAGVGGDINDIDDPALSDFRAAFQDILLDLAHQVVRDGEGATKFITITVTGAENDPAARTIAFSVANSPLVKTAIAGEDANWGRIVMAVGKAGEAADRDALEIFIGNQKVAEGGMAVAGYDEAACSRHLKGQEIDISIDVGIGDGMTTVWTCDLTHGYIDINADYRS</sequence>
<keyword evidence="5" id="KW-0028">Amino-acid biosynthesis</keyword>
<dbReference type="GO" id="GO:0005737">
    <property type="term" value="C:cytoplasm"/>
    <property type="evidence" value="ECO:0007669"/>
    <property type="project" value="UniProtKB-SubCell"/>
</dbReference>
<dbReference type="HAMAP" id="MF_01106">
    <property type="entry name" value="ArgJ"/>
    <property type="match status" value="1"/>
</dbReference>
<keyword evidence="4" id="KW-0055">Arginine biosynthesis</keyword>
<evidence type="ECO:0000256" key="5">
    <source>
        <dbReference type="ARBA" id="ARBA00022605"/>
    </source>
</evidence>
<evidence type="ECO:0000256" key="7">
    <source>
        <dbReference type="ARBA" id="ARBA00022813"/>
    </source>
</evidence>
<dbReference type="GO" id="GO:0006526">
    <property type="term" value="P:L-arginine biosynthetic process"/>
    <property type="evidence" value="ECO:0007669"/>
    <property type="project" value="UniProtKB-KW"/>
</dbReference>
<dbReference type="AlphaFoldDB" id="A0A3B0SB19"/>
<evidence type="ECO:0000256" key="2">
    <source>
        <dbReference type="ARBA" id="ARBA00006774"/>
    </source>
</evidence>
<dbReference type="InterPro" id="IPR002813">
    <property type="entry name" value="Arg_biosynth_ArgJ"/>
</dbReference>
<dbReference type="SUPFAM" id="SSF56266">
    <property type="entry name" value="DmpA/ArgJ-like"/>
    <property type="match status" value="1"/>
</dbReference>